<keyword evidence="5 7" id="KW-1133">Transmembrane helix</keyword>
<evidence type="ECO:0000256" key="2">
    <source>
        <dbReference type="ARBA" id="ARBA00004127"/>
    </source>
</evidence>
<dbReference type="AlphaFoldDB" id="A0A2K3N178"/>
<evidence type="ECO:0000256" key="6">
    <source>
        <dbReference type="ARBA" id="ARBA00023136"/>
    </source>
</evidence>
<evidence type="ECO:0000256" key="7">
    <source>
        <dbReference type="SAM" id="Phobius"/>
    </source>
</evidence>
<sequence length="255" mass="28278">MVFSSNPLALSVPEPAFESWLRDTGYLEIIDQRTSDAADATAATTTINSSPLVPATSFSSKLLTLLSFITLNPFAKLTADDFSSDTPSWSRSFIGSYSSYSFPSSPSQARFRVHENVKRYARNYAYLFIVFFASALGKGPDNPEFGFGRDYAHKFSNIAYGNRYKMPLALVGLISCLALWDFFKFCSDRWGLDQYPVVRQCLLRIAQLATAVILIYSHVQMALFCAMSVSYAGVILHAAFRKLTPAKQSSQVRGG</sequence>
<dbReference type="InterPro" id="IPR004895">
    <property type="entry name" value="Prenylated_rab_accept_PRA1"/>
</dbReference>
<keyword evidence="6 7" id="KW-0472">Membrane</keyword>
<comment type="subcellular location">
    <subcellularLocation>
        <location evidence="2">Endomembrane system</location>
        <topology evidence="2">Multi-pass membrane protein</topology>
    </subcellularLocation>
</comment>
<reference evidence="9 10" key="1">
    <citation type="journal article" date="2014" name="Am. J. Bot.">
        <title>Genome assembly and annotation for red clover (Trifolium pratense; Fabaceae).</title>
        <authorList>
            <person name="Istvanek J."/>
            <person name="Jaros M."/>
            <person name="Krenek A."/>
            <person name="Repkova J."/>
        </authorList>
    </citation>
    <scope>NUCLEOTIDE SEQUENCE [LARGE SCALE GENOMIC DNA]</scope>
    <source>
        <strain evidence="10">cv. Tatra</strain>
        <tissue evidence="9">Young leaves</tissue>
    </source>
</reference>
<dbReference type="EMBL" id="ASHM01014877">
    <property type="protein sequence ID" value="PNX96803.1"/>
    <property type="molecule type" value="Genomic_DNA"/>
</dbReference>
<keyword evidence="4 7" id="KW-0812">Transmembrane</keyword>
<evidence type="ECO:0000313" key="9">
    <source>
        <dbReference type="EMBL" id="PNX96803.1"/>
    </source>
</evidence>
<dbReference type="EMBL" id="ASHM01012844">
    <property type="protein sequence ID" value="PNX94807.1"/>
    <property type="molecule type" value="Genomic_DNA"/>
</dbReference>
<feature type="transmembrane region" description="Helical" evidence="7">
    <location>
        <begin position="221"/>
        <end position="240"/>
    </location>
</feature>
<gene>
    <name evidence="8" type="ORF">L195_g017987</name>
    <name evidence="9" type="ORF">L195_g020017</name>
</gene>
<dbReference type="GO" id="GO:0005794">
    <property type="term" value="C:Golgi apparatus"/>
    <property type="evidence" value="ECO:0007669"/>
    <property type="project" value="TreeGrafter"/>
</dbReference>
<organism evidence="9 10">
    <name type="scientific">Trifolium pratense</name>
    <name type="common">Red clover</name>
    <dbReference type="NCBI Taxonomy" id="57577"/>
    <lineage>
        <taxon>Eukaryota</taxon>
        <taxon>Viridiplantae</taxon>
        <taxon>Streptophyta</taxon>
        <taxon>Embryophyta</taxon>
        <taxon>Tracheophyta</taxon>
        <taxon>Spermatophyta</taxon>
        <taxon>Magnoliopsida</taxon>
        <taxon>eudicotyledons</taxon>
        <taxon>Gunneridae</taxon>
        <taxon>Pentapetalae</taxon>
        <taxon>rosids</taxon>
        <taxon>fabids</taxon>
        <taxon>Fabales</taxon>
        <taxon>Fabaceae</taxon>
        <taxon>Papilionoideae</taxon>
        <taxon>50 kb inversion clade</taxon>
        <taxon>NPAAA clade</taxon>
        <taxon>Hologalegina</taxon>
        <taxon>IRL clade</taxon>
        <taxon>Trifolieae</taxon>
        <taxon>Trifolium</taxon>
    </lineage>
</organism>
<protein>
    <submittedName>
        <fullName evidence="9">PRA1 family protein h-like</fullName>
    </submittedName>
</protein>
<accession>A0A2K3N178</accession>
<evidence type="ECO:0000256" key="3">
    <source>
        <dbReference type="ARBA" id="ARBA00006483"/>
    </source>
</evidence>
<reference evidence="9 10" key="2">
    <citation type="journal article" date="2017" name="Front. Plant Sci.">
        <title>Gene Classification and Mining of Molecular Markers Useful in Red Clover (Trifolium pratense) Breeding.</title>
        <authorList>
            <person name="Istvanek J."/>
            <person name="Dluhosova J."/>
            <person name="Dluhos P."/>
            <person name="Patkova L."/>
            <person name="Nedelnik J."/>
            <person name="Repkova J."/>
        </authorList>
    </citation>
    <scope>NUCLEOTIDE SEQUENCE [LARGE SCALE GENOMIC DNA]</scope>
    <source>
        <strain evidence="10">cv. Tatra</strain>
        <tissue evidence="9">Young leaves</tissue>
    </source>
</reference>
<dbReference type="GO" id="GO:0016192">
    <property type="term" value="P:vesicle-mediated transport"/>
    <property type="evidence" value="ECO:0007669"/>
    <property type="project" value="TreeGrafter"/>
</dbReference>
<evidence type="ECO:0000313" key="10">
    <source>
        <dbReference type="Proteomes" id="UP000236291"/>
    </source>
</evidence>
<dbReference type="PANTHER" id="PTHR19317:SF1">
    <property type="entry name" value="PRA1 FAMILY PROTEIN H"/>
    <property type="match status" value="1"/>
</dbReference>
<evidence type="ECO:0000313" key="8">
    <source>
        <dbReference type="EMBL" id="PNX94807.1"/>
    </source>
</evidence>
<evidence type="ECO:0000256" key="1">
    <source>
        <dbReference type="ARBA" id="ARBA00002501"/>
    </source>
</evidence>
<comment type="similarity">
    <text evidence="3">Belongs to the PRA1 family.</text>
</comment>
<proteinExistence type="inferred from homology"/>
<comment type="function">
    <text evidence="1">May be involved in both secretory and endocytic intracellular trafficking in the endosomal/prevacuolar compartments.</text>
</comment>
<comment type="caution">
    <text evidence="9">The sequence shown here is derived from an EMBL/GenBank/DDBJ whole genome shotgun (WGS) entry which is preliminary data.</text>
</comment>
<dbReference type="ExpressionAtlas" id="A0A2K3N178">
    <property type="expression patterns" value="baseline"/>
</dbReference>
<evidence type="ECO:0000256" key="5">
    <source>
        <dbReference type="ARBA" id="ARBA00022989"/>
    </source>
</evidence>
<dbReference type="PANTHER" id="PTHR19317">
    <property type="entry name" value="PRENYLATED RAB ACCEPTOR 1-RELATED"/>
    <property type="match status" value="1"/>
</dbReference>
<name>A0A2K3N178_TRIPR</name>
<evidence type="ECO:0000256" key="4">
    <source>
        <dbReference type="ARBA" id="ARBA00022692"/>
    </source>
</evidence>
<dbReference type="STRING" id="57577.A0A2K3N178"/>
<dbReference type="Proteomes" id="UP000236291">
    <property type="component" value="Unassembled WGS sequence"/>
</dbReference>
<dbReference type="GO" id="GO:0005783">
    <property type="term" value="C:endoplasmic reticulum"/>
    <property type="evidence" value="ECO:0007669"/>
    <property type="project" value="TreeGrafter"/>
</dbReference>